<comment type="caution">
    <text evidence="1">The sequence shown here is derived from an EMBL/GenBank/DDBJ whole genome shotgun (WGS) entry which is preliminary data.</text>
</comment>
<dbReference type="eggNOG" id="ENOG5031N2N">
    <property type="taxonomic scope" value="Bacteria"/>
</dbReference>
<accession>A0A059W0Z8</accession>
<evidence type="ECO:0000313" key="1">
    <source>
        <dbReference type="EMBL" id="GCB92915.1"/>
    </source>
</evidence>
<proteinExistence type="predicted"/>
<protein>
    <submittedName>
        <fullName evidence="1">Uncharacterized protein</fullName>
    </submittedName>
</protein>
<dbReference type="Proteomes" id="UP000288351">
    <property type="component" value="Unassembled WGS sequence"/>
</dbReference>
<dbReference type="EMBL" id="BHXC01000007">
    <property type="protein sequence ID" value="GCB92915.1"/>
    <property type="molecule type" value="Genomic_DNA"/>
</dbReference>
<dbReference type="AlphaFoldDB" id="A0A059W0Z8"/>
<sequence length="90" mass="10041">MATLHERKHYREAIMKALYETTEGNRFLGVTGAKLRDDLQIPEQDLAAACAYLVGEGLVTVDWAQGNTPVMVTLTHQGIRLLEAEEEERG</sequence>
<gene>
    <name evidence="1" type="ORF">SALB_05691</name>
</gene>
<organism evidence="1 2">
    <name type="scientific">Streptomyces noursei</name>
    <name type="common">Streptomyces albulus</name>
    <dbReference type="NCBI Taxonomy" id="1971"/>
    <lineage>
        <taxon>Bacteria</taxon>
        <taxon>Bacillati</taxon>
        <taxon>Actinomycetota</taxon>
        <taxon>Actinomycetes</taxon>
        <taxon>Kitasatosporales</taxon>
        <taxon>Streptomycetaceae</taxon>
        <taxon>Streptomyces</taxon>
    </lineage>
</organism>
<reference evidence="1 2" key="1">
    <citation type="journal article" date="2019" name="Microbiol. Resour. Announc.">
        <title>Draft Genome Sequence of the Most Traditional epsilon-Poly-l-Lysine Producer, Streptomyces albulus NBRC14147.</title>
        <authorList>
            <person name="Yamanaka K."/>
            <person name="Hamano Y."/>
        </authorList>
    </citation>
    <scope>NUCLEOTIDE SEQUENCE [LARGE SCALE GENOMIC DNA]</scope>
    <source>
        <strain evidence="1 2">NBRC 14147</strain>
    </source>
</reference>
<evidence type="ECO:0000313" key="2">
    <source>
        <dbReference type="Proteomes" id="UP000288351"/>
    </source>
</evidence>
<dbReference type="RefSeq" id="WP_016575893.1">
    <property type="nucleotide sequence ID" value="NZ_BHXC01000007.1"/>
</dbReference>
<name>A0A059W0Z8_STRNR</name>
<dbReference type="STRING" id="68570.DC74_4760"/>